<feature type="domain" description="GH18" evidence="16">
    <location>
        <begin position="28"/>
        <end position="335"/>
    </location>
</feature>
<dbReference type="GO" id="GO:0006032">
    <property type="term" value="P:chitin catabolic process"/>
    <property type="evidence" value="ECO:0007669"/>
    <property type="project" value="UniProtKB-KW"/>
</dbReference>
<evidence type="ECO:0000256" key="12">
    <source>
        <dbReference type="ARBA" id="ARBA00025727"/>
    </source>
</evidence>
<dbReference type="Gene3D" id="3.20.20.80">
    <property type="entry name" value="Glycosidases"/>
    <property type="match status" value="1"/>
</dbReference>
<dbReference type="PROSITE" id="PS01095">
    <property type="entry name" value="GH18_1"/>
    <property type="match status" value="1"/>
</dbReference>
<dbReference type="GO" id="GO:0000272">
    <property type="term" value="P:polysaccharide catabolic process"/>
    <property type="evidence" value="ECO:0007669"/>
    <property type="project" value="UniProtKB-KW"/>
</dbReference>
<evidence type="ECO:0000256" key="6">
    <source>
        <dbReference type="ARBA" id="ARBA00022801"/>
    </source>
</evidence>
<comment type="function">
    <text evidence="11">GPI-anchored chitinase involved in the degradation of chitin, a component of the cell walls of fungi and exoskeletal elements of some animals (including worms and arthropods). Required to reshape the cell wall at the sites where cell wall remodeling and/or cell wall maturation actively take place such as sites of conidia formation.</text>
</comment>
<feature type="region of interest" description="Disordered" evidence="14">
    <location>
        <begin position="336"/>
        <end position="394"/>
    </location>
</feature>
<dbReference type="PANTHER" id="PTHR45708:SF49">
    <property type="entry name" value="ENDOCHITINASE"/>
    <property type="match status" value="1"/>
</dbReference>
<sequence>MMKCVPYLAAFAAAFTSVQAGLNLDAVNNVAVYWGQNSVNTLGTGHQERLSYYCESADEVDVYILSFITMYNGLGGYPETNFANAGNNCTTFDGTELLDCPQIAEDIVTCQGLGKTILLSTGGGTYTEGGFTSEAEATEFANLVWEVFGPVSDNSSVLRPFGTAVVDGFDFDFENLEMSNMPTYANQLRSLYETDTSKTYYLTAAPQCVYPDEADGPMLAGTVYFDAIWIQFYNNGCGISSFTAGSETQWNFNFDTWDNWAKTVSLNPNVRVMMGVPGNTGAGGGYEPPATIGEVIDYVIDNNYTSFGGIMVWDASQAWENTGFISSVYAYLPTGTSTPSPTTSTVVTSSTSTTSSSTSTSTTLITTTAPTTTSTTTTSSSTTTSTAPTSTSSTCPVAGASCSNSGEYRCTGSSFGICDNGAWVIQSCPSGDVCVQDGSSLYCAASGSSEPVCA</sequence>
<evidence type="ECO:0000256" key="3">
    <source>
        <dbReference type="ARBA" id="ARBA00012729"/>
    </source>
</evidence>
<dbReference type="EMBL" id="LFMY01000017">
    <property type="protein sequence ID" value="OKL55838.1"/>
    <property type="molecule type" value="Genomic_DNA"/>
</dbReference>
<reference evidence="17 18" key="1">
    <citation type="submission" date="2015-06" db="EMBL/GenBank/DDBJ databases">
        <title>Talaromyces atroroseus IBT 11181 draft genome.</title>
        <authorList>
            <person name="Rasmussen K.B."/>
            <person name="Rasmussen S."/>
            <person name="Petersen B."/>
            <person name="Sicheritz-Ponten T."/>
            <person name="Mortensen U.H."/>
            <person name="Thrane U."/>
        </authorList>
    </citation>
    <scope>NUCLEOTIDE SEQUENCE [LARGE SCALE GENOMIC DNA]</scope>
    <source>
        <strain evidence="17 18">IBT 11181</strain>
    </source>
</reference>
<dbReference type="GO" id="GO:0008061">
    <property type="term" value="F:chitin binding"/>
    <property type="evidence" value="ECO:0007669"/>
    <property type="project" value="UniProtKB-KW"/>
</dbReference>
<comment type="similarity">
    <text evidence="12">Belongs to the glycosyl hydrolase 18 family. Chitinase class III subfamily.</text>
</comment>
<evidence type="ECO:0000256" key="14">
    <source>
        <dbReference type="SAM" id="MobiDB-lite"/>
    </source>
</evidence>
<dbReference type="InterPro" id="IPR050542">
    <property type="entry name" value="Glycosyl_Hydrlase18_Chitinase"/>
</dbReference>
<dbReference type="Pfam" id="PF03427">
    <property type="entry name" value="CBM_19"/>
    <property type="match status" value="1"/>
</dbReference>
<comment type="subcellular location">
    <subcellularLocation>
        <location evidence="2">Secreted</location>
        <location evidence="2">Cell wall</location>
    </subcellularLocation>
</comment>
<accession>A0A225AFU5</accession>
<keyword evidence="7" id="KW-0146">Chitin degradation</keyword>
<feature type="signal peptide" evidence="15">
    <location>
        <begin position="1"/>
        <end position="20"/>
    </location>
</feature>
<dbReference type="OrthoDB" id="2425929at2759"/>
<keyword evidence="15" id="KW-0732">Signal</keyword>
<evidence type="ECO:0000256" key="8">
    <source>
        <dbReference type="ARBA" id="ARBA00023277"/>
    </source>
</evidence>
<dbReference type="InterPro" id="IPR017853">
    <property type="entry name" value="GH"/>
</dbReference>
<dbReference type="EC" id="3.2.1.14" evidence="3"/>
<evidence type="ECO:0000256" key="7">
    <source>
        <dbReference type="ARBA" id="ARBA00023024"/>
    </source>
</evidence>
<dbReference type="PANTHER" id="PTHR45708">
    <property type="entry name" value="ENDOCHITINASE"/>
    <property type="match status" value="1"/>
</dbReference>
<keyword evidence="4" id="KW-0134">Cell wall</keyword>
<comment type="catalytic activity">
    <reaction evidence="1">
        <text>Random endo-hydrolysis of N-acetyl-beta-D-glucosaminide (1-&gt;4)-beta-linkages in chitin and chitodextrins.</text>
        <dbReference type="EC" id="3.2.1.14"/>
    </reaction>
</comment>
<evidence type="ECO:0000259" key="16">
    <source>
        <dbReference type="PROSITE" id="PS51910"/>
    </source>
</evidence>
<evidence type="ECO:0000256" key="5">
    <source>
        <dbReference type="ARBA" id="ARBA00022669"/>
    </source>
</evidence>
<evidence type="ECO:0000313" key="18">
    <source>
        <dbReference type="Proteomes" id="UP000214365"/>
    </source>
</evidence>
<dbReference type="RefSeq" id="XP_020115959.1">
    <property type="nucleotide sequence ID" value="XM_020263820.1"/>
</dbReference>
<keyword evidence="8" id="KW-0119">Carbohydrate metabolism</keyword>
<evidence type="ECO:0000256" key="11">
    <source>
        <dbReference type="ARBA" id="ARBA00024658"/>
    </source>
</evidence>
<dbReference type="SUPFAM" id="SSF51445">
    <property type="entry name" value="(Trans)glycosidases"/>
    <property type="match status" value="1"/>
</dbReference>
<dbReference type="Pfam" id="PF00704">
    <property type="entry name" value="Glyco_hydro_18"/>
    <property type="match status" value="1"/>
</dbReference>
<protein>
    <recommendedName>
        <fullName evidence="3">chitinase</fullName>
        <ecNumber evidence="3">3.2.1.14</ecNumber>
    </recommendedName>
</protein>
<dbReference type="STRING" id="1441469.A0A225AFU5"/>
<gene>
    <name evidence="17" type="ORF">UA08_08926</name>
</gene>
<keyword evidence="5" id="KW-0147">Chitin-binding</keyword>
<dbReference type="GO" id="GO:0005576">
    <property type="term" value="C:extracellular region"/>
    <property type="evidence" value="ECO:0007669"/>
    <property type="project" value="TreeGrafter"/>
</dbReference>
<evidence type="ECO:0000256" key="10">
    <source>
        <dbReference type="ARBA" id="ARBA00023326"/>
    </source>
</evidence>
<organism evidence="17 18">
    <name type="scientific">Talaromyces atroroseus</name>
    <dbReference type="NCBI Taxonomy" id="1441469"/>
    <lineage>
        <taxon>Eukaryota</taxon>
        <taxon>Fungi</taxon>
        <taxon>Dikarya</taxon>
        <taxon>Ascomycota</taxon>
        <taxon>Pezizomycotina</taxon>
        <taxon>Eurotiomycetes</taxon>
        <taxon>Eurotiomycetidae</taxon>
        <taxon>Eurotiales</taxon>
        <taxon>Trichocomaceae</taxon>
        <taxon>Talaromyces</taxon>
        <taxon>Talaromyces sect. Trachyspermi</taxon>
    </lineage>
</organism>
<dbReference type="GeneID" id="31008682"/>
<dbReference type="PROSITE" id="PS51910">
    <property type="entry name" value="GH18_2"/>
    <property type="match status" value="1"/>
</dbReference>
<keyword evidence="10" id="KW-0624">Polysaccharide degradation</keyword>
<evidence type="ECO:0000256" key="15">
    <source>
        <dbReference type="SAM" id="SignalP"/>
    </source>
</evidence>
<keyword evidence="4" id="KW-0964">Secreted</keyword>
<dbReference type="CDD" id="cd02877">
    <property type="entry name" value="GH18_hevamine_XipI_class_III"/>
    <property type="match status" value="1"/>
</dbReference>
<dbReference type="AlphaFoldDB" id="A0A225AFU5"/>
<evidence type="ECO:0000256" key="9">
    <source>
        <dbReference type="ARBA" id="ARBA00023295"/>
    </source>
</evidence>
<proteinExistence type="inferred from homology"/>
<keyword evidence="6 13" id="KW-0378">Hydrolase</keyword>
<dbReference type="GO" id="GO:0008843">
    <property type="term" value="F:endochitinase activity"/>
    <property type="evidence" value="ECO:0007669"/>
    <property type="project" value="UniProtKB-EC"/>
</dbReference>
<name>A0A225AFU5_TALAT</name>
<evidence type="ECO:0000256" key="4">
    <source>
        <dbReference type="ARBA" id="ARBA00022512"/>
    </source>
</evidence>
<dbReference type="InterPro" id="IPR045321">
    <property type="entry name" value="Cts1-like"/>
</dbReference>
<feature type="chain" id="PRO_5013370599" description="chitinase" evidence="15">
    <location>
        <begin position="21"/>
        <end position="454"/>
    </location>
</feature>
<evidence type="ECO:0000256" key="1">
    <source>
        <dbReference type="ARBA" id="ARBA00000822"/>
    </source>
</evidence>
<dbReference type="Proteomes" id="UP000214365">
    <property type="component" value="Unassembled WGS sequence"/>
</dbReference>
<keyword evidence="9 13" id="KW-0326">Glycosidase</keyword>
<keyword evidence="18" id="KW-1185">Reference proteome</keyword>
<dbReference type="InterPro" id="IPR001223">
    <property type="entry name" value="Glyco_hydro18_cat"/>
</dbReference>
<comment type="caution">
    <text evidence="17">The sequence shown here is derived from an EMBL/GenBank/DDBJ whole genome shotgun (WGS) entry which is preliminary data.</text>
</comment>
<dbReference type="InterPro" id="IPR001579">
    <property type="entry name" value="Glyco_hydro_18_chit_AS"/>
</dbReference>
<evidence type="ECO:0000256" key="2">
    <source>
        <dbReference type="ARBA" id="ARBA00004191"/>
    </source>
</evidence>
<evidence type="ECO:0000313" key="17">
    <source>
        <dbReference type="EMBL" id="OKL55838.1"/>
    </source>
</evidence>
<evidence type="ECO:0000256" key="13">
    <source>
        <dbReference type="RuleBase" id="RU000489"/>
    </source>
</evidence>
<dbReference type="InterPro" id="IPR005089">
    <property type="entry name" value="CBM19"/>
</dbReference>